<keyword evidence="4" id="KW-0694">RNA-binding</keyword>
<protein>
    <recommendedName>
        <fullName evidence="3 4">Small ribosomal subunit protein bS6</fullName>
    </recommendedName>
</protein>
<dbReference type="AlphaFoldDB" id="A0A923LSH1"/>
<dbReference type="GO" id="GO:0003735">
    <property type="term" value="F:structural constituent of ribosome"/>
    <property type="evidence" value="ECO:0007669"/>
    <property type="project" value="InterPro"/>
</dbReference>
<dbReference type="HAMAP" id="MF_00360">
    <property type="entry name" value="Ribosomal_bS6"/>
    <property type="match status" value="1"/>
</dbReference>
<dbReference type="SUPFAM" id="SSF54995">
    <property type="entry name" value="Ribosomal protein S6"/>
    <property type="match status" value="1"/>
</dbReference>
<dbReference type="Proteomes" id="UP000606499">
    <property type="component" value="Unassembled WGS sequence"/>
</dbReference>
<dbReference type="PANTHER" id="PTHR21011">
    <property type="entry name" value="MITOCHONDRIAL 28S RIBOSOMAL PROTEIN S6"/>
    <property type="match status" value="1"/>
</dbReference>
<dbReference type="GO" id="GO:0005737">
    <property type="term" value="C:cytoplasm"/>
    <property type="evidence" value="ECO:0007669"/>
    <property type="project" value="UniProtKB-ARBA"/>
</dbReference>
<dbReference type="GO" id="GO:0070181">
    <property type="term" value="F:small ribosomal subunit rRNA binding"/>
    <property type="evidence" value="ECO:0007669"/>
    <property type="project" value="TreeGrafter"/>
</dbReference>
<proteinExistence type="inferred from homology"/>
<dbReference type="EMBL" id="JACOPL010000002">
    <property type="protein sequence ID" value="MBC5724284.1"/>
    <property type="molecule type" value="Genomic_DNA"/>
</dbReference>
<organism evidence="5 6">
    <name type="scientific">Agathobaculum faecis</name>
    <dbReference type="NCBI Taxonomy" id="2763013"/>
    <lineage>
        <taxon>Bacteria</taxon>
        <taxon>Bacillati</taxon>
        <taxon>Bacillota</taxon>
        <taxon>Clostridia</taxon>
        <taxon>Eubacteriales</taxon>
        <taxon>Butyricicoccaceae</taxon>
        <taxon>Agathobaculum</taxon>
    </lineage>
</organism>
<evidence type="ECO:0000256" key="3">
    <source>
        <dbReference type="ARBA" id="ARBA00035294"/>
    </source>
</evidence>
<dbReference type="Gene3D" id="3.30.70.60">
    <property type="match status" value="1"/>
</dbReference>
<dbReference type="GO" id="GO:1990904">
    <property type="term" value="C:ribonucleoprotein complex"/>
    <property type="evidence" value="ECO:0007669"/>
    <property type="project" value="UniProtKB-KW"/>
</dbReference>
<sequence>MAKISGKYETIFIVNPTLEEAAATAVADKFKSLVEANGTNVEVEDWGKRRLAYPIEDQTEGVYTLIRFESAPAFPAELDRIYKITDGIMRSIIVCLDD</sequence>
<reference evidence="5" key="1">
    <citation type="submission" date="2020-08" db="EMBL/GenBank/DDBJ databases">
        <title>Genome public.</title>
        <authorList>
            <person name="Liu C."/>
            <person name="Sun Q."/>
        </authorList>
    </citation>
    <scope>NUCLEOTIDE SEQUENCE</scope>
    <source>
        <strain evidence="5">NSJ-28</strain>
    </source>
</reference>
<keyword evidence="4 5" id="KW-0689">Ribosomal protein</keyword>
<evidence type="ECO:0000313" key="6">
    <source>
        <dbReference type="Proteomes" id="UP000606499"/>
    </source>
</evidence>
<dbReference type="GO" id="GO:0005840">
    <property type="term" value="C:ribosome"/>
    <property type="evidence" value="ECO:0007669"/>
    <property type="project" value="UniProtKB-KW"/>
</dbReference>
<dbReference type="InterPro" id="IPR000529">
    <property type="entry name" value="Ribosomal_bS6"/>
</dbReference>
<dbReference type="InterPro" id="IPR035980">
    <property type="entry name" value="Ribosomal_bS6_sf"/>
</dbReference>
<dbReference type="GO" id="GO:0006412">
    <property type="term" value="P:translation"/>
    <property type="evidence" value="ECO:0007669"/>
    <property type="project" value="UniProtKB-UniRule"/>
</dbReference>
<comment type="similarity">
    <text evidence="1 4">Belongs to the bacterial ribosomal protein bS6 family.</text>
</comment>
<keyword evidence="4" id="KW-0699">rRNA-binding</keyword>
<accession>A0A923LSH1</accession>
<keyword evidence="6" id="KW-1185">Reference proteome</keyword>
<comment type="caution">
    <text evidence="5">The sequence shown here is derived from an EMBL/GenBank/DDBJ whole genome shotgun (WGS) entry which is preliminary data.</text>
</comment>
<dbReference type="PANTHER" id="PTHR21011:SF1">
    <property type="entry name" value="SMALL RIBOSOMAL SUBUNIT PROTEIN BS6M"/>
    <property type="match status" value="1"/>
</dbReference>
<gene>
    <name evidence="4 5" type="primary">rpsF</name>
    <name evidence="5" type="ORF">H8S45_02220</name>
</gene>
<dbReference type="InterPro" id="IPR014717">
    <property type="entry name" value="Transl_elong_EF1B/ribsomal_bS6"/>
</dbReference>
<comment type="function">
    <text evidence="2 4">Binds together with bS18 to 16S ribosomal RNA.</text>
</comment>
<dbReference type="Pfam" id="PF01250">
    <property type="entry name" value="Ribosomal_S6"/>
    <property type="match status" value="1"/>
</dbReference>
<dbReference type="CDD" id="cd00473">
    <property type="entry name" value="bS6"/>
    <property type="match status" value="1"/>
</dbReference>
<evidence type="ECO:0000256" key="4">
    <source>
        <dbReference type="HAMAP-Rule" id="MF_00360"/>
    </source>
</evidence>
<keyword evidence="4" id="KW-0687">Ribonucleoprotein</keyword>
<evidence type="ECO:0000256" key="2">
    <source>
        <dbReference type="ARBA" id="ARBA00035104"/>
    </source>
</evidence>
<dbReference type="RefSeq" id="WP_054326603.1">
    <property type="nucleotide sequence ID" value="NZ_JACOPL010000002.1"/>
</dbReference>
<evidence type="ECO:0000256" key="1">
    <source>
        <dbReference type="ARBA" id="ARBA00009512"/>
    </source>
</evidence>
<dbReference type="NCBIfam" id="TIGR00166">
    <property type="entry name" value="S6"/>
    <property type="match status" value="1"/>
</dbReference>
<name>A0A923LSH1_9FIRM</name>
<evidence type="ECO:0000313" key="5">
    <source>
        <dbReference type="EMBL" id="MBC5724284.1"/>
    </source>
</evidence>
<dbReference type="InterPro" id="IPR020814">
    <property type="entry name" value="Ribosomal_S6_plastid/chlpt"/>
</dbReference>